<evidence type="ECO:0000313" key="2">
    <source>
        <dbReference type="EMBL" id="RHW19341.1"/>
    </source>
</evidence>
<evidence type="ECO:0000313" key="3">
    <source>
        <dbReference type="Proteomes" id="UP000266693"/>
    </source>
</evidence>
<comment type="caution">
    <text evidence="2">The sequence shown here is derived from an EMBL/GenBank/DDBJ whole genome shotgun (WGS) entry which is preliminary data.</text>
</comment>
<dbReference type="InterPro" id="IPR029060">
    <property type="entry name" value="PIN-like_dom_sf"/>
</dbReference>
<dbReference type="Gene3D" id="3.40.50.1010">
    <property type="entry name" value="5'-nuclease"/>
    <property type="match status" value="1"/>
</dbReference>
<dbReference type="Proteomes" id="UP000266693">
    <property type="component" value="Unassembled WGS sequence"/>
</dbReference>
<organism evidence="2 3">
    <name type="scientific">Sphingomonas gilva</name>
    <dbReference type="NCBI Taxonomy" id="2305907"/>
    <lineage>
        <taxon>Bacteria</taxon>
        <taxon>Pseudomonadati</taxon>
        <taxon>Pseudomonadota</taxon>
        <taxon>Alphaproteobacteria</taxon>
        <taxon>Sphingomonadales</taxon>
        <taxon>Sphingomonadaceae</taxon>
        <taxon>Sphingomonas</taxon>
    </lineage>
</organism>
<sequence length="139" mass="15570">MGQARREERRVKAVDANVVLRVIVPDDPHQTAIAEEILRGPVILPLTALLEIVWVLRSRYRFSRTDTAGILDGILSYDNIEIEAPILVHWAIQRFAAGADIADMIHLVMGRHASAFATFDREVARQAGDRPPIPVETLR</sequence>
<dbReference type="AlphaFoldDB" id="A0A396S019"/>
<dbReference type="CDD" id="cd18683">
    <property type="entry name" value="PIN_VapC-like"/>
    <property type="match status" value="1"/>
</dbReference>
<reference evidence="2 3" key="1">
    <citation type="submission" date="2018-08" db="EMBL/GenBank/DDBJ databases">
        <title>The multiple taxonomic identification of Sphingomonas gilva.</title>
        <authorList>
            <person name="Zhu D."/>
            <person name="Zheng S."/>
        </authorList>
    </citation>
    <scope>NUCLEOTIDE SEQUENCE [LARGE SCALE GENOMIC DNA]</scope>
    <source>
        <strain evidence="2 3">ZDH117</strain>
    </source>
</reference>
<evidence type="ECO:0000259" key="1">
    <source>
        <dbReference type="Pfam" id="PF01850"/>
    </source>
</evidence>
<feature type="domain" description="PIN" evidence="1">
    <location>
        <begin position="14"/>
        <end position="127"/>
    </location>
</feature>
<dbReference type="PANTHER" id="PTHR39664:SF2">
    <property type="entry name" value="NUCLEIC ACID-BINDING PROTEIN, CONTAINING PIN DOMAIN-RELATED"/>
    <property type="match status" value="1"/>
</dbReference>
<dbReference type="OrthoDB" id="3175275at2"/>
<dbReference type="InterPro" id="IPR002716">
    <property type="entry name" value="PIN_dom"/>
</dbReference>
<keyword evidence="3" id="KW-1185">Reference proteome</keyword>
<gene>
    <name evidence="2" type="ORF">D1610_04360</name>
</gene>
<accession>A0A396S019</accession>
<proteinExistence type="predicted"/>
<protein>
    <submittedName>
        <fullName evidence="2">PIN domain-containing protein</fullName>
    </submittedName>
</protein>
<name>A0A396S019_9SPHN</name>
<dbReference type="EMBL" id="QWLV01000001">
    <property type="protein sequence ID" value="RHW19341.1"/>
    <property type="molecule type" value="Genomic_DNA"/>
</dbReference>
<dbReference type="PANTHER" id="PTHR39664">
    <property type="match status" value="1"/>
</dbReference>
<dbReference type="SUPFAM" id="SSF88723">
    <property type="entry name" value="PIN domain-like"/>
    <property type="match status" value="1"/>
</dbReference>
<dbReference type="Pfam" id="PF01850">
    <property type="entry name" value="PIN"/>
    <property type="match status" value="1"/>
</dbReference>